<dbReference type="eggNOG" id="KOG4641">
    <property type="taxonomic scope" value="Eukaryota"/>
</dbReference>
<dbReference type="PhylomeDB" id="A0A0D2WU31"/>
<accession>A0A0D2WU31</accession>
<feature type="transmembrane region" description="Helical" evidence="4">
    <location>
        <begin position="623"/>
        <end position="644"/>
    </location>
</feature>
<keyword evidence="4" id="KW-0472">Membrane</keyword>
<dbReference type="InterPro" id="IPR009030">
    <property type="entry name" value="Growth_fac_rcpt_cys_sf"/>
</dbReference>
<dbReference type="InterPro" id="IPR006212">
    <property type="entry name" value="Furin_repeat"/>
</dbReference>
<evidence type="ECO:0000256" key="3">
    <source>
        <dbReference type="ARBA" id="ARBA00022737"/>
    </source>
</evidence>
<dbReference type="AlphaFoldDB" id="A0A0D2WU31"/>
<dbReference type="SMART" id="SM00369">
    <property type="entry name" value="LRR_TYP"/>
    <property type="match status" value="8"/>
</dbReference>
<dbReference type="STRING" id="595528.A0A0D2WU31"/>
<dbReference type="InParanoid" id="A0A0D2WU31"/>
<evidence type="ECO:0008006" key="8">
    <source>
        <dbReference type="Google" id="ProtNLM"/>
    </source>
</evidence>
<keyword evidence="3" id="KW-0677">Repeat</keyword>
<organism evidence="6 7">
    <name type="scientific">Capsaspora owczarzaki (strain ATCC 30864)</name>
    <dbReference type="NCBI Taxonomy" id="595528"/>
    <lineage>
        <taxon>Eukaryota</taxon>
        <taxon>Filasterea</taxon>
        <taxon>Capsaspora</taxon>
    </lineage>
</organism>
<evidence type="ECO:0000313" key="7">
    <source>
        <dbReference type="Proteomes" id="UP000008743"/>
    </source>
</evidence>
<evidence type="ECO:0000313" key="6">
    <source>
        <dbReference type="EMBL" id="KJE95318.1"/>
    </source>
</evidence>
<dbReference type="SUPFAM" id="SSF52058">
    <property type="entry name" value="L domain-like"/>
    <property type="match status" value="1"/>
</dbReference>
<evidence type="ECO:0000256" key="2">
    <source>
        <dbReference type="ARBA" id="ARBA00022729"/>
    </source>
</evidence>
<keyword evidence="2 5" id="KW-0732">Signal</keyword>
<dbReference type="RefSeq" id="XP_004346452.1">
    <property type="nucleotide sequence ID" value="XM_004346402.2"/>
</dbReference>
<dbReference type="PANTHER" id="PTHR24369">
    <property type="entry name" value="ANTIGEN BSP, PUTATIVE-RELATED"/>
    <property type="match status" value="1"/>
</dbReference>
<dbReference type="CDD" id="cd00064">
    <property type="entry name" value="FU"/>
    <property type="match status" value="1"/>
</dbReference>
<dbReference type="PANTHER" id="PTHR24369:SF210">
    <property type="entry name" value="CHAOPTIN-RELATED"/>
    <property type="match status" value="1"/>
</dbReference>
<reference evidence="7" key="1">
    <citation type="submission" date="2011-02" db="EMBL/GenBank/DDBJ databases">
        <title>The Genome Sequence of Capsaspora owczarzaki ATCC 30864.</title>
        <authorList>
            <person name="Russ C."/>
            <person name="Cuomo C."/>
            <person name="Burger G."/>
            <person name="Gray M.W."/>
            <person name="Holland P.W.H."/>
            <person name="King N."/>
            <person name="Lang F.B.F."/>
            <person name="Roger A.J."/>
            <person name="Ruiz-Trillo I."/>
            <person name="Young S.K."/>
            <person name="Zeng Q."/>
            <person name="Gargeya S."/>
            <person name="Alvarado L."/>
            <person name="Berlin A."/>
            <person name="Chapman S.B."/>
            <person name="Chen Z."/>
            <person name="Freedman E."/>
            <person name="Gellesch M."/>
            <person name="Goldberg J."/>
            <person name="Griggs A."/>
            <person name="Gujja S."/>
            <person name="Heilman E."/>
            <person name="Heiman D."/>
            <person name="Howarth C."/>
            <person name="Mehta T."/>
            <person name="Neiman D."/>
            <person name="Pearson M."/>
            <person name="Roberts A."/>
            <person name="Saif S."/>
            <person name="Shea T."/>
            <person name="Shenoy N."/>
            <person name="Sisk P."/>
            <person name="Stolte C."/>
            <person name="Sykes S."/>
            <person name="White J."/>
            <person name="Yandava C."/>
            <person name="Haas B."/>
            <person name="Nusbaum C."/>
            <person name="Birren B."/>
        </authorList>
    </citation>
    <scope>NUCLEOTIDE SEQUENCE</scope>
    <source>
        <strain evidence="7">ATCC 30864</strain>
    </source>
</reference>
<dbReference type="Proteomes" id="UP000008743">
    <property type="component" value="Unassembled WGS sequence"/>
</dbReference>
<dbReference type="InterPro" id="IPR032675">
    <property type="entry name" value="LRR_dom_sf"/>
</dbReference>
<name>A0A0D2WU31_CAPO3</name>
<keyword evidence="7" id="KW-1185">Reference proteome</keyword>
<feature type="chain" id="PRO_5002266583" description="LRRNT domain-containing protein" evidence="5">
    <location>
        <begin position="28"/>
        <end position="749"/>
    </location>
</feature>
<keyword evidence="4" id="KW-0812">Transmembrane</keyword>
<dbReference type="EMBL" id="KE346368">
    <property type="protein sequence ID" value="KJE95318.1"/>
    <property type="molecule type" value="Genomic_DNA"/>
</dbReference>
<feature type="signal peptide" evidence="5">
    <location>
        <begin position="1"/>
        <end position="27"/>
    </location>
</feature>
<evidence type="ECO:0000256" key="1">
    <source>
        <dbReference type="ARBA" id="ARBA00022614"/>
    </source>
</evidence>
<sequence length="749" mass="76782">MTPCHSPSTLAAALVLLLAVASSTVSATPQQACGPAPELVSMACNCRFRGSDYRFPSVNCSSRGLTEFPILPTSVESIDLSYNSLTFIPSGAFVGFASLLTLDANYNQITSIAAGAFEPGTVLAGISFYYNNLTTIPVDFASGGNFSSVGSIFLMGNKITTVGPNAFGATFSGLTYLGLNLNPITSMADSAFSGAPNIGGLPLNDMLLTSLPVGALSSLKLLMLLAVRTPIQAISEDFRAPFATVVLFDSNQLSTLPSNMGTIFPSASQLAISNNLFESVPYEVSNMPNLGILSVDGNRIRSLQNQLTLTNLIGLTANHNQLTSLTVSDLVGYPNLMALQAANNSISYIEPGLLSSRPNMLYMMLANNSLTTLPPGLYQGSTSALLQNPTYNRLDGNPFIGQPPSTWGTVAQPIPCNAQCATCFAGTSSDCCPANCLQCTSNTTCNVCYDGYEKMGGVCAINYHAISTSVDAVASALAASVASVESVASIASVASVESAVSVASVASAVSAASVSSASVAAVAASLESVASVESVASAASVQSVLAVAASLESLLASQSAMSLASVASVASIQAIAPSSSEAAVLATSSTHAAALVSSAAATTGTTASGGLASNASASSGSSIGIVIGCVVGGVVLLLLLIVLISRRRSRKTKLVHHYDRDNGIVAEEVSYARIAGASLNKDSDTPIYDSTTPQVTYAQVNDAPHVYASTNAAHYDVLSTESKQVANYDVLSPQQANYEEIRTSSVKVV</sequence>
<evidence type="ECO:0000256" key="4">
    <source>
        <dbReference type="SAM" id="Phobius"/>
    </source>
</evidence>
<keyword evidence="1" id="KW-0433">Leucine-rich repeat</keyword>
<dbReference type="PROSITE" id="PS51450">
    <property type="entry name" value="LRR"/>
    <property type="match status" value="1"/>
</dbReference>
<proteinExistence type="predicted"/>
<dbReference type="GO" id="GO:0005886">
    <property type="term" value="C:plasma membrane"/>
    <property type="evidence" value="ECO:0007669"/>
    <property type="project" value="TreeGrafter"/>
</dbReference>
<protein>
    <recommendedName>
        <fullName evidence="8">LRRNT domain-containing protein</fullName>
    </recommendedName>
</protein>
<dbReference type="Gene3D" id="3.80.10.10">
    <property type="entry name" value="Ribonuclease Inhibitor"/>
    <property type="match status" value="3"/>
</dbReference>
<gene>
    <name evidence="6" type="ORF">CAOG_005779</name>
</gene>
<keyword evidence="4" id="KW-1133">Transmembrane helix</keyword>
<evidence type="ECO:0000256" key="5">
    <source>
        <dbReference type="SAM" id="SignalP"/>
    </source>
</evidence>
<dbReference type="OrthoDB" id="72369at2759"/>
<dbReference type="InterPro" id="IPR003591">
    <property type="entry name" value="Leu-rich_rpt_typical-subtyp"/>
</dbReference>
<dbReference type="InterPro" id="IPR050541">
    <property type="entry name" value="LRR_TM_domain-containing"/>
</dbReference>
<dbReference type="SUPFAM" id="SSF57184">
    <property type="entry name" value="Growth factor receptor domain"/>
    <property type="match status" value="1"/>
</dbReference>
<dbReference type="InterPro" id="IPR001611">
    <property type="entry name" value="Leu-rich_rpt"/>
</dbReference>
<dbReference type="Pfam" id="PF13855">
    <property type="entry name" value="LRR_8"/>
    <property type="match status" value="1"/>
</dbReference>